<sequence>MNELPDRNAPGGLGPVVVRVLLAVALGLVIGALGTVVHRYGDDLWWFPGAVLALVLTAAAAIMCRAWSGYGVLLAFAGGWVVAVQWMSLRGSGGDVLVPAGTLGLVWTYAGVLVLGAAAFLPASWFSEVPVHREGSDREVNNLPGGLVTSTEPPRGAN</sequence>
<keyword evidence="2" id="KW-0812">Transmembrane</keyword>
<name>A0ABN2NQE0_9MICO</name>
<evidence type="ECO:0008006" key="5">
    <source>
        <dbReference type="Google" id="ProtNLM"/>
    </source>
</evidence>
<keyword evidence="4" id="KW-1185">Reference proteome</keyword>
<proteinExistence type="predicted"/>
<feature type="transmembrane region" description="Helical" evidence="2">
    <location>
        <begin position="69"/>
        <end position="89"/>
    </location>
</feature>
<feature type="region of interest" description="Disordered" evidence="1">
    <location>
        <begin position="136"/>
        <end position="158"/>
    </location>
</feature>
<feature type="transmembrane region" description="Helical" evidence="2">
    <location>
        <begin position="44"/>
        <end position="63"/>
    </location>
</feature>
<accession>A0ABN2NQE0</accession>
<feature type="transmembrane region" description="Helical" evidence="2">
    <location>
        <begin position="16"/>
        <end position="37"/>
    </location>
</feature>
<dbReference type="Proteomes" id="UP001501094">
    <property type="component" value="Unassembled WGS sequence"/>
</dbReference>
<evidence type="ECO:0000256" key="1">
    <source>
        <dbReference type="SAM" id="MobiDB-lite"/>
    </source>
</evidence>
<keyword evidence="2" id="KW-1133">Transmembrane helix</keyword>
<evidence type="ECO:0000313" key="3">
    <source>
        <dbReference type="EMBL" id="GAA1875622.1"/>
    </source>
</evidence>
<evidence type="ECO:0000313" key="4">
    <source>
        <dbReference type="Proteomes" id="UP001501094"/>
    </source>
</evidence>
<gene>
    <name evidence="3" type="ORF">GCM10009751_39200</name>
</gene>
<comment type="caution">
    <text evidence="3">The sequence shown here is derived from an EMBL/GenBank/DDBJ whole genome shotgun (WGS) entry which is preliminary data.</text>
</comment>
<reference evidence="3 4" key="1">
    <citation type="journal article" date="2019" name="Int. J. Syst. Evol. Microbiol.">
        <title>The Global Catalogue of Microorganisms (GCM) 10K type strain sequencing project: providing services to taxonomists for standard genome sequencing and annotation.</title>
        <authorList>
            <consortium name="The Broad Institute Genomics Platform"/>
            <consortium name="The Broad Institute Genome Sequencing Center for Infectious Disease"/>
            <person name="Wu L."/>
            <person name="Ma J."/>
        </authorList>
    </citation>
    <scope>NUCLEOTIDE SEQUENCE [LARGE SCALE GENOMIC DNA]</scope>
    <source>
        <strain evidence="3 4">JCM 14326</strain>
    </source>
</reference>
<organism evidence="3 4">
    <name type="scientific">Myceligenerans crystallogenes</name>
    <dbReference type="NCBI Taxonomy" id="316335"/>
    <lineage>
        <taxon>Bacteria</taxon>
        <taxon>Bacillati</taxon>
        <taxon>Actinomycetota</taxon>
        <taxon>Actinomycetes</taxon>
        <taxon>Micrococcales</taxon>
        <taxon>Promicromonosporaceae</taxon>
        <taxon>Myceligenerans</taxon>
    </lineage>
</organism>
<dbReference type="RefSeq" id="WP_344106353.1">
    <property type="nucleotide sequence ID" value="NZ_BAAANL010000011.1"/>
</dbReference>
<dbReference type="EMBL" id="BAAANL010000011">
    <property type="protein sequence ID" value="GAA1875622.1"/>
    <property type="molecule type" value="Genomic_DNA"/>
</dbReference>
<evidence type="ECO:0000256" key="2">
    <source>
        <dbReference type="SAM" id="Phobius"/>
    </source>
</evidence>
<feature type="transmembrane region" description="Helical" evidence="2">
    <location>
        <begin position="96"/>
        <end position="121"/>
    </location>
</feature>
<keyword evidence="2" id="KW-0472">Membrane</keyword>
<protein>
    <recommendedName>
        <fullName evidence="5">N-acetyl-1-D-myo-inositol-2-amino-2-deoxy-alpha-D-glucopyranoside deacetylase</fullName>
    </recommendedName>
</protein>